<evidence type="ECO:0000256" key="5">
    <source>
        <dbReference type="ARBA" id="ARBA00023004"/>
    </source>
</evidence>
<keyword evidence="2" id="KW-0349">Heme</keyword>
<organism evidence="7">
    <name type="scientific">hydrothermal vent metagenome</name>
    <dbReference type="NCBI Taxonomy" id="652676"/>
    <lineage>
        <taxon>unclassified sequences</taxon>
        <taxon>metagenomes</taxon>
        <taxon>ecological metagenomes</taxon>
    </lineage>
</organism>
<accession>A0A3B1BVJ8</accession>
<dbReference type="PROSITE" id="PS51007">
    <property type="entry name" value="CYTC"/>
    <property type="match status" value="2"/>
</dbReference>
<dbReference type="InterPro" id="IPR009056">
    <property type="entry name" value="Cyt_c-like_dom"/>
</dbReference>
<dbReference type="EMBL" id="UOGE01000070">
    <property type="protein sequence ID" value="VAX21939.1"/>
    <property type="molecule type" value="Genomic_DNA"/>
</dbReference>
<dbReference type="GO" id="GO:0020037">
    <property type="term" value="F:heme binding"/>
    <property type="evidence" value="ECO:0007669"/>
    <property type="project" value="InterPro"/>
</dbReference>
<name>A0A3B1BVJ8_9ZZZZ</name>
<feature type="domain" description="Cytochrome c" evidence="6">
    <location>
        <begin position="75"/>
        <end position="172"/>
    </location>
</feature>
<evidence type="ECO:0000256" key="3">
    <source>
        <dbReference type="ARBA" id="ARBA00022723"/>
    </source>
</evidence>
<sequence>MINIKQALALLIIPLSVATSFTANAQENKAPMDHGKMEGMKDSGHKMDHGKDHDMTLGSGKKMKMHEGHNMGLKADLAMGKMVYDMTCFYCHGAEGKGDGPTAVFIGPYSAPRPRVFIYGVFKFKSTGSGELPLEIDLMKTVRDGIPGFMPSFRGLGREKLRQVVLYVSQFYKDIDDEDTPKQIAINHSVDFTRESILRGEKLFTEMKCFQCHGAEGRGDGPSADTLKDELGFPIKPADLSRPSSFKNGADHEDIYRTLMTGLTGTPMPSYAGVFRGKEYQVWDIVHYVISLAPEGEWMRMGRTK</sequence>
<evidence type="ECO:0000259" key="6">
    <source>
        <dbReference type="PROSITE" id="PS51007"/>
    </source>
</evidence>
<keyword evidence="1" id="KW-0813">Transport</keyword>
<dbReference type="AlphaFoldDB" id="A0A3B1BVJ8"/>
<dbReference type="InterPro" id="IPR036909">
    <property type="entry name" value="Cyt_c-like_dom_sf"/>
</dbReference>
<dbReference type="Gene3D" id="1.10.760.10">
    <property type="entry name" value="Cytochrome c-like domain"/>
    <property type="match status" value="2"/>
</dbReference>
<dbReference type="SUPFAM" id="SSF46626">
    <property type="entry name" value="Cytochrome c"/>
    <property type="match status" value="2"/>
</dbReference>
<evidence type="ECO:0000256" key="1">
    <source>
        <dbReference type="ARBA" id="ARBA00022448"/>
    </source>
</evidence>
<gene>
    <name evidence="7" type="ORF">MNBD_NITROSPINAE02-1137</name>
</gene>
<reference evidence="7" key="1">
    <citation type="submission" date="2018-06" db="EMBL/GenBank/DDBJ databases">
        <authorList>
            <person name="Zhirakovskaya E."/>
        </authorList>
    </citation>
    <scope>NUCLEOTIDE SEQUENCE</scope>
</reference>
<feature type="domain" description="Cytochrome c" evidence="6">
    <location>
        <begin position="195"/>
        <end position="293"/>
    </location>
</feature>
<dbReference type="GO" id="GO:0009055">
    <property type="term" value="F:electron transfer activity"/>
    <property type="evidence" value="ECO:0007669"/>
    <property type="project" value="InterPro"/>
</dbReference>
<evidence type="ECO:0000313" key="7">
    <source>
        <dbReference type="EMBL" id="VAX21939.1"/>
    </source>
</evidence>
<keyword evidence="3" id="KW-0479">Metal-binding</keyword>
<keyword evidence="4" id="KW-0249">Electron transport</keyword>
<keyword evidence="5" id="KW-0408">Iron</keyword>
<dbReference type="InterPro" id="IPR051811">
    <property type="entry name" value="Cytochrome_c550/c551-like"/>
</dbReference>
<evidence type="ECO:0000256" key="2">
    <source>
        <dbReference type="ARBA" id="ARBA00022617"/>
    </source>
</evidence>
<dbReference type="GO" id="GO:0046872">
    <property type="term" value="F:metal ion binding"/>
    <property type="evidence" value="ECO:0007669"/>
    <property type="project" value="UniProtKB-KW"/>
</dbReference>
<protein>
    <recommendedName>
        <fullName evidence="6">Cytochrome c domain-containing protein</fullName>
    </recommendedName>
</protein>
<evidence type="ECO:0000256" key="4">
    <source>
        <dbReference type="ARBA" id="ARBA00022982"/>
    </source>
</evidence>
<dbReference type="PANTHER" id="PTHR37823:SF1">
    <property type="entry name" value="CYTOCHROME C-553-LIKE"/>
    <property type="match status" value="1"/>
</dbReference>
<dbReference type="Pfam" id="PF00034">
    <property type="entry name" value="Cytochrom_C"/>
    <property type="match status" value="1"/>
</dbReference>
<dbReference type="PANTHER" id="PTHR37823">
    <property type="entry name" value="CYTOCHROME C-553-LIKE"/>
    <property type="match status" value="1"/>
</dbReference>
<proteinExistence type="predicted"/>
<dbReference type="Pfam" id="PF13442">
    <property type="entry name" value="Cytochrome_CBB3"/>
    <property type="match status" value="1"/>
</dbReference>